<gene>
    <name evidence="10" type="ORF">SAMN05216193_12043</name>
</gene>
<evidence type="ECO:0000256" key="2">
    <source>
        <dbReference type="ARBA" id="ARBA00010790"/>
    </source>
</evidence>
<keyword evidence="4 6" id="KW-0274">FAD</keyword>
<dbReference type="SUPFAM" id="SSF54373">
    <property type="entry name" value="FAD-linked reductases, C-terminal domain"/>
    <property type="match status" value="1"/>
</dbReference>
<dbReference type="Pfam" id="PF00732">
    <property type="entry name" value="GMC_oxred_N"/>
    <property type="match status" value="1"/>
</dbReference>
<evidence type="ECO:0000313" key="10">
    <source>
        <dbReference type="EMBL" id="SDP02710.1"/>
    </source>
</evidence>
<dbReference type="OrthoDB" id="9785276at2"/>
<feature type="binding site" evidence="6">
    <location>
        <position position="218"/>
    </location>
    <ligand>
        <name>FAD</name>
        <dbReference type="ChEBI" id="CHEBI:57692"/>
    </ligand>
</feature>
<sequence>MESHDYIIVGAGSAGCALAARLSEDSSASVLLLEAGERDRSLLIDMPAGWGVTTGAGHRFNWSYETDAEPELGGRKIPLPRGKVLGGSSAINGLLYVRGQREDYDDWAATAPGWGWADVEPYFRRSEGNLFLQGAGHGQDGPLAVSNLVSPSPLSAAIIAAAEQAGIPRTDDFNGARQEGVGYYQTTSTGVRRCSAAHAYLRPAAGRGNLVLRTGVRVTRVLLDGQRASGVEYLDGGSRVSVQARREVILCAGAVVSPQLLMLSGIGPAAELQRHGIAVRRHVPGVGANLQDHLVVPMMWRLKPGQPSVNRNLSGLGLLPSVMTYLLHKRGVMTMPAAEAGAFIRSRPELDRPDLQYHMLPLSGDFDSDAKKLHRFPGYTLAPNVCRPTSRGSISLSSADPLASPRIAMNYLSTDYDIETTCAGMLWARRIAASPALAAITEGEIYPGPAASTPDALLDYARRAGTTGHHPVGTCRMGSDENAVVDMQLRVHGIDGLRVADASVMPLLISGNTNATAIMIGERAADLIRQA</sequence>
<accession>A0A1H0PD76</accession>
<evidence type="ECO:0000256" key="7">
    <source>
        <dbReference type="RuleBase" id="RU003968"/>
    </source>
</evidence>
<dbReference type="InterPro" id="IPR007867">
    <property type="entry name" value="GMC_OxRtase_C"/>
</dbReference>
<dbReference type="SUPFAM" id="SSF51905">
    <property type="entry name" value="FAD/NAD(P)-binding domain"/>
    <property type="match status" value="1"/>
</dbReference>
<dbReference type="Proteomes" id="UP000242957">
    <property type="component" value="Unassembled WGS sequence"/>
</dbReference>
<evidence type="ECO:0000259" key="9">
    <source>
        <dbReference type="PROSITE" id="PS00624"/>
    </source>
</evidence>
<evidence type="ECO:0000259" key="8">
    <source>
        <dbReference type="PROSITE" id="PS00623"/>
    </source>
</evidence>
<evidence type="ECO:0000256" key="6">
    <source>
        <dbReference type="PIRSR" id="PIRSR000137-2"/>
    </source>
</evidence>
<dbReference type="Gene3D" id="3.30.560.10">
    <property type="entry name" value="Glucose Oxidase, domain 3"/>
    <property type="match status" value="1"/>
</dbReference>
<comment type="similarity">
    <text evidence="2 7">Belongs to the GMC oxidoreductase family.</text>
</comment>
<evidence type="ECO:0000256" key="3">
    <source>
        <dbReference type="ARBA" id="ARBA00022630"/>
    </source>
</evidence>
<feature type="domain" description="Glucose-methanol-choline oxidoreductase N-terminal" evidence="9">
    <location>
        <begin position="253"/>
        <end position="267"/>
    </location>
</feature>
<dbReference type="PANTHER" id="PTHR11552:SF147">
    <property type="entry name" value="CHOLINE DEHYDROGENASE, MITOCHONDRIAL"/>
    <property type="match status" value="1"/>
</dbReference>
<comment type="cofactor">
    <cofactor evidence="1 6">
        <name>FAD</name>
        <dbReference type="ChEBI" id="CHEBI:57692"/>
    </cofactor>
</comment>
<keyword evidence="5" id="KW-0560">Oxidoreductase</keyword>
<dbReference type="InterPro" id="IPR000172">
    <property type="entry name" value="GMC_OxRdtase_N"/>
</dbReference>
<dbReference type="PROSITE" id="PS00624">
    <property type="entry name" value="GMC_OXRED_2"/>
    <property type="match status" value="1"/>
</dbReference>
<dbReference type="Gene3D" id="3.50.50.60">
    <property type="entry name" value="FAD/NAD(P)-binding domain"/>
    <property type="match status" value="1"/>
</dbReference>
<feature type="domain" description="Glucose-methanol-choline oxidoreductase N-terminal" evidence="8">
    <location>
        <begin position="82"/>
        <end position="105"/>
    </location>
</feature>
<dbReference type="Pfam" id="PF05199">
    <property type="entry name" value="GMC_oxred_C"/>
    <property type="match status" value="1"/>
</dbReference>
<dbReference type="PROSITE" id="PS00623">
    <property type="entry name" value="GMC_OXRED_1"/>
    <property type="match status" value="1"/>
</dbReference>
<organism evidence="10 11">
    <name type="scientific">Pseudomonas jinjuensis</name>
    <dbReference type="NCBI Taxonomy" id="198616"/>
    <lineage>
        <taxon>Bacteria</taxon>
        <taxon>Pseudomonadati</taxon>
        <taxon>Pseudomonadota</taxon>
        <taxon>Gammaproteobacteria</taxon>
        <taxon>Pseudomonadales</taxon>
        <taxon>Pseudomonadaceae</taxon>
        <taxon>Pseudomonas</taxon>
    </lineage>
</organism>
<dbReference type="InterPro" id="IPR012132">
    <property type="entry name" value="GMC_OxRdtase"/>
</dbReference>
<name>A0A1H0PD76_9PSED</name>
<proteinExistence type="inferred from homology"/>
<evidence type="ECO:0000313" key="11">
    <source>
        <dbReference type="Proteomes" id="UP000242957"/>
    </source>
</evidence>
<reference evidence="11" key="1">
    <citation type="submission" date="2016-10" db="EMBL/GenBank/DDBJ databases">
        <authorList>
            <person name="Varghese N."/>
            <person name="Submissions S."/>
        </authorList>
    </citation>
    <scope>NUCLEOTIDE SEQUENCE [LARGE SCALE GENOMIC DNA]</scope>
    <source>
        <strain evidence="11">JCM 21621</strain>
    </source>
</reference>
<dbReference type="EMBL" id="FNIJ01000020">
    <property type="protein sequence ID" value="SDP02710.1"/>
    <property type="molecule type" value="Genomic_DNA"/>
</dbReference>
<feature type="binding site" evidence="6">
    <location>
        <position position="84"/>
    </location>
    <ligand>
        <name>FAD</name>
        <dbReference type="ChEBI" id="CHEBI:57692"/>
    </ligand>
</feature>
<evidence type="ECO:0000256" key="4">
    <source>
        <dbReference type="ARBA" id="ARBA00022827"/>
    </source>
</evidence>
<dbReference type="PIRSF" id="PIRSF000137">
    <property type="entry name" value="Alcohol_oxidase"/>
    <property type="match status" value="1"/>
</dbReference>
<dbReference type="RefSeq" id="WP_084314093.1">
    <property type="nucleotide sequence ID" value="NZ_FNIJ01000020.1"/>
</dbReference>
<dbReference type="GO" id="GO:0050660">
    <property type="term" value="F:flavin adenine dinucleotide binding"/>
    <property type="evidence" value="ECO:0007669"/>
    <property type="project" value="InterPro"/>
</dbReference>
<dbReference type="AlphaFoldDB" id="A0A1H0PD76"/>
<evidence type="ECO:0000256" key="5">
    <source>
        <dbReference type="ARBA" id="ARBA00023002"/>
    </source>
</evidence>
<keyword evidence="11" id="KW-1185">Reference proteome</keyword>
<dbReference type="InterPro" id="IPR036188">
    <property type="entry name" value="FAD/NAD-bd_sf"/>
</dbReference>
<dbReference type="STRING" id="198616.SAMN05216193_12043"/>
<dbReference type="PANTHER" id="PTHR11552">
    <property type="entry name" value="GLUCOSE-METHANOL-CHOLINE GMC OXIDOREDUCTASE"/>
    <property type="match status" value="1"/>
</dbReference>
<keyword evidence="3 7" id="KW-0285">Flavoprotein</keyword>
<dbReference type="GO" id="GO:0016614">
    <property type="term" value="F:oxidoreductase activity, acting on CH-OH group of donors"/>
    <property type="evidence" value="ECO:0007669"/>
    <property type="project" value="InterPro"/>
</dbReference>
<protein>
    <submittedName>
        <fullName evidence="10">Choline dehydrogenase</fullName>
    </submittedName>
</protein>
<evidence type="ECO:0000256" key="1">
    <source>
        <dbReference type="ARBA" id="ARBA00001974"/>
    </source>
</evidence>